<dbReference type="EMBL" id="JAABOQ010000001">
    <property type="protein sequence ID" value="NER16013.1"/>
    <property type="molecule type" value="Genomic_DNA"/>
</dbReference>
<organism evidence="1 2">
    <name type="scientific">Spongiivirga citrea</name>
    <dbReference type="NCBI Taxonomy" id="1481457"/>
    <lineage>
        <taxon>Bacteria</taxon>
        <taxon>Pseudomonadati</taxon>
        <taxon>Bacteroidota</taxon>
        <taxon>Flavobacteriia</taxon>
        <taxon>Flavobacteriales</taxon>
        <taxon>Flavobacteriaceae</taxon>
        <taxon>Spongiivirga</taxon>
    </lineage>
</organism>
<comment type="caution">
    <text evidence="1">The sequence shown here is derived from an EMBL/GenBank/DDBJ whole genome shotgun (WGS) entry which is preliminary data.</text>
</comment>
<evidence type="ECO:0000313" key="1">
    <source>
        <dbReference type="EMBL" id="NER16013.1"/>
    </source>
</evidence>
<evidence type="ECO:0000313" key="2">
    <source>
        <dbReference type="Proteomes" id="UP000474296"/>
    </source>
</evidence>
<dbReference type="AlphaFoldDB" id="A0A6M0CGH3"/>
<dbReference type="RefSeq" id="WP_164029272.1">
    <property type="nucleotide sequence ID" value="NZ_JAABOQ010000001.1"/>
</dbReference>
<sequence>MFNSRTYQYYKFLLRSTNKHGVHSPFVYDLITKCFKWDCNRGRIYRTTEVQMLRSLASYFNVQTIATDGDLKRMPILIEKDYKWGDLDSISNETDFIIIFKPKNMRALVEEVLPSLKNDVCIALVDVYRKRKSIRAWKTHQKNEDITASIDFYKISLLFKRKEQQKQHFVIRL</sequence>
<keyword evidence="2" id="KW-1185">Reference proteome</keyword>
<reference evidence="1 2" key="1">
    <citation type="submission" date="2020-01" db="EMBL/GenBank/DDBJ databases">
        <title>Spongiivirga citrea KCTC 32990T.</title>
        <authorList>
            <person name="Wang G."/>
        </authorList>
    </citation>
    <scope>NUCLEOTIDE SEQUENCE [LARGE SCALE GENOMIC DNA]</scope>
    <source>
        <strain evidence="1 2">KCTC 32990</strain>
    </source>
</reference>
<proteinExistence type="predicted"/>
<protein>
    <submittedName>
        <fullName evidence="1">Uncharacterized protein</fullName>
    </submittedName>
</protein>
<gene>
    <name evidence="1" type="ORF">GWK10_02265</name>
</gene>
<accession>A0A6M0CGH3</accession>
<name>A0A6M0CGH3_9FLAO</name>
<dbReference type="Proteomes" id="UP000474296">
    <property type="component" value="Unassembled WGS sequence"/>
</dbReference>